<sequence>MRGINVYIEYILLTIITLSMLSYLYFYYQNNKELFLKLFENKEEELSFEKLNSMINYAIGFYSSSFDFNIKSNGVCRNNFIVFYRNSICYPDTLNISYSGDIIYVNGSYYLYSNSTSLYYSMDPKNPISLEGCYEGRFSYIVLSSLCYGMCIGKCYIKVLKEGKNITIYLS</sequence>
<protein>
    <submittedName>
        <fullName evidence="2">Uncharacterized protein</fullName>
    </submittedName>
</protein>
<name>A0A397WMX4_9ARCH</name>
<proteinExistence type="predicted"/>
<accession>A0A397WMX4</accession>
<keyword evidence="1" id="KW-1133">Transmembrane helix</keyword>
<reference evidence="2 3" key="1">
    <citation type="journal article" date="2018" name="Syst. Appl. Microbiol.">
        <title>A new symbiotic nanoarchaeote (Candidatus Nanoclepta minutus) and its host (Zestosphaera tikiterensis gen. nov., sp. nov.) from a New Zealand hot spring.</title>
        <authorList>
            <person name="St John E."/>
            <person name="Liu Y."/>
            <person name="Podar M."/>
            <person name="Stott M.B."/>
            <person name="Meneghin J."/>
            <person name="Chen Z."/>
            <person name="Lagutin K."/>
            <person name="Mitchell K."/>
            <person name="Reysenbach A.L."/>
        </authorList>
    </citation>
    <scope>NUCLEOTIDE SEQUENCE [LARGE SCALE GENOMIC DNA]</scope>
    <source>
        <strain evidence="2">NZ3</strain>
    </source>
</reference>
<keyword evidence="1" id="KW-0812">Transmembrane</keyword>
<evidence type="ECO:0000313" key="3">
    <source>
        <dbReference type="Proteomes" id="UP000266622"/>
    </source>
</evidence>
<dbReference type="EMBL" id="MWMI01000004">
    <property type="protein sequence ID" value="RIB35251.1"/>
    <property type="molecule type" value="Genomic_DNA"/>
</dbReference>
<dbReference type="Proteomes" id="UP000266622">
    <property type="component" value="Unassembled WGS sequence"/>
</dbReference>
<evidence type="ECO:0000256" key="1">
    <source>
        <dbReference type="SAM" id="Phobius"/>
    </source>
</evidence>
<keyword evidence="1" id="KW-0472">Membrane</keyword>
<gene>
    <name evidence="2" type="ORF">BXU00_02910</name>
</gene>
<dbReference type="AlphaFoldDB" id="A0A397WMX4"/>
<evidence type="ECO:0000313" key="2">
    <source>
        <dbReference type="EMBL" id="RIB35251.1"/>
    </source>
</evidence>
<organism evidence="2 3">
    <name type="scientific">Candidatus Nanoclepta minutus</name>
    <dbReference type="NCBI Taxonomy" id="1940235"/>
    <lineage>
        <taxon>Archaea</taxon>
        <taxon>Nanobdellota</taxon>
        <taxon>Candidatus Nanoclepta</taxon>
    </lineage>
</organism>
<feature type="transmembrane region" description="Helical" evidence="1">
    <location>
        <begin position="6"/>
        <end position="28"/>
    </location>
</feature>
<comment type="caution">
    <text evidence="2">The sequence shown here is derived from an EMBL/GenBank/DDBJ whole genome shotgun (WGS) entry which is preliminary data.</text>
</comment>